<dbReference type="PANTHER" id="PTHR42939">
    <property type="entry name" value="ABC TRANSPORTER ATP-BINDING PROTEIN ALBC-RELATED"/>
    <property type="match status" value="1"/>
</dbReference>
<gene>
    <name evidence="6" type="ORF">NMU03_04850</name>
</gene>
<evidence type="ECO:0000313" key="7">
    <source>
        <dbReference type="Proteomes" id="UP001060112"/>
    </source>
</evidence>
<evidence type="ECO:0000256" key="3">
    <source>
        <dbReference type="ARBA" id="ARBA00022840"/>
    </source>
</evidence>
<dbReference type="PROSITE" id="PS50893">
    <property type="entry name" value="ABC_TRANSPORTER_2"/>
    <property type="match status" value="1"/>
</dbReference>
<keyword evidence="3" id="KW-0067">ATP-binding</keyword>
<evidence type="ECO:0000256" key="1">
    <source>
        <dbReference type="ARBA" id="ARBA00022448"/>
    </source>
</evidence>
<dbReference type="InterPro" id="IPR051782">
    <property type="entry name" value="ABC_Transporter_VariousFunc"/>
</dbReference>
<dbReference type="SMART" id="SM00382">
    <property type="entry name" value="AAA"/>
    <property type="match status" value="1"/>
</dbReference>
<evidence type="ECO:0000313" key="6">
    <source>
        <dbReference type="EMBL" id="UTY40130.1"/>
    </source>
</evidence>
<evidence type="ECO:0000256" key="2">
    <source>
        <dbReference type="ARBA" id="ARBA00022741"/>
    </source>
</evidence>
<dbReference type="SUPFAM" id="SSF52540">
    <property type="entry name" value="P-loop containing nucleoside triphosphate hydrolases"/>
    <property type="match status" value="1"/>
</dbReference>
<feature type="transmembrane region" description="Helical" evidence="4">
    <location>
        <begin position="229"/>
        <end position="251"/>
    </location>
</feature>
<accession>A0ABY5I4Y6</accession>
<dbReference type="RefSeq" id="WP_290141559.1">
    <property type="nucleotide sequence ID" value="NZ_CP101620.1"/>
</dbReference>
<feature type="transmembrane region" description="Helical" evidence="4">
    <location>
        <begin position="463"/>
        <end position="479"/>
    </location>
</feature>
<dbReference type="InterPro" id="IPR027417">
    <property type="entry name" value="P-loop_NTPase"/>
</dbReference>
<dbReference type="InterPro" id="IPR003439">
    <property type="entry name" value="ABC_transporter-like_ATP-bd"/>
</dbReference>
<dbReference type="Gene3D" id="3.40.50.300">
    <property type="entry name" value="P-loop containing nucleotide triphosphate hydrolases"/>
    <property type="match status" value="1"/>
</dbReference>
<keyword evidence="2" id="KW-0547">Nucleotide-binding</keyword>
<keyword evidence="4" id="KW-0812">Transmembrane</keyword>
<keyword evidence="1" id="KW-0813">Transport</keyword>
<keyword evidence="4" id="KW-0472">Membrane</keyword>
<name>A0ABY5I4Y6_9FIRM</name>
<dbReference type="PANTHER" id="PTHR42939:SF1">
    <property type="entry name" value="ABC TRANSPORTER ATP-BINDING PROTEIN ALBC-RELATED"/>
    <property type="match status" value="1"/>
</dbReference>
<keyword evidence="4" id="KW-1133">Transmembrane helix</keyword>
<reference evidence="6" key="1">
    <citation type="submission" date="2022-07" db="EMBL/GenBank/DDBJ databases">
        <title>Faecal culturing of patients with breast cancer.</title>
        <authorList>
            <person name="Teng N.M.Y."/>
            <person name="Kiu R."/>
            <person name="Evans R."/>
            <person name="Baker D.J."/>
            <person name="Zenner C."/>
            <person name="Robinson S.D."/>
            <person name="Hall L.J."/>
        </authorList>
    </citation>
    <scope>NUCLEOTIDE SEQUENCE</scope>
    <source>
        <strain evidence="6">LH1062</strain>
    </source>
</reference>
<dbReference type="Proteomes" id="UP001060112">
    <property type="component" value="Chromosome"/>
</dbReference>
<feature type="transmembrane region" description="Helical" evidence="4">
    <location>
        <begin position="439"/>
        <end position="457"/>
    </location>
</feature>
<dbReference type="EMBL" id="CP101620">
    <property type="protein sequence ID" value="UTY40130.1"/>
    <property type="molecule type" value="Genomic_DNA"/>
</dbReference>
<protein>
    <submittedName>
        <fullName evidence="6">AAA family ATPase</fullName>
    </submittedName>
</protein>
<dbReference type="InterPro" id="IPR003593">
    <property type="entry name" value="AAA+_ATPase"/>
</dbReference>
<organism evidence="6 7">
    <name type="scientific">Allocoprobacillus halotolerans</name>
    <dbReference type="NCBI Taxonomy" id="2944914"/>
    <lineage>
        <taxon>Bacteria</taxon>
        <taxon>Bacillati</taxon>
        <taxon>Bacillota</taxon>
        <taxon>Erysipelotrichia</taxon>
        <taxon>Erysipelotrichales</taxon>
        <taxon>Erysipelotrichaceae</taxon>
        <taxon>Allocoprobacillus</taxon>
    </lineage>
</organism>
<dbReference type="Pfam" id="PF00005">
    <property type="entry name" value="ABC_tran"/>
    <property type="match status" value="1"/>
</dbReference>
<feature type="domain" description="ABC transporter" evidence="5">
    <location>
        <begin position="1"/>
        <end position="217"/>
    </location>
</feature>
<feature type="transmembrane region" description="Helical" evidence="4">
    <location>
        <begin position="390"/>
        <end position="411"/>
    </location>
</feature>
<keyword evidence="7" id="KW-1185">Reference proteome</keyword>
<proteinExistence type="predicted"/>
<sequence>MLCIENMNITWDKKVLGVIDAQFYEGEISVITGTNGIGKTTLLYYLALLKTGTGKYQYHQQVIDLQSSQTHLFRYQYIYFLLQELSLYDDMILQDYLDMMAGKSSYDVPFPLNKKIKDFSLGEKQYLLLYGGYLQDKAIYLLDEPTSALDTHMKEKVLELLKQLKAKGKIIIIVTHDQELIQQSDCHYHFENKQLECIKKTISHHSLPLTPASICQKSLLKMRIHSLPFRYTFCFLMILTCFYFLIGSFVFQKEKSIQSKLVNSTRQNIIVSHLEKPDIQNINCQIEPYYLYQYQDYTFVKQAFPLTYKQKSIQLNNTTITYYENKDTCYIKKDYPLLEKHQVGYLITFDDPYVYPSLMRQLYAQYEIQNIQSLYMEKENRETLTMEKDVIVIFYRILLFGVTLLIVSFYFQKMQRYQIKYILIMTSLGIAYKNQFKLLFYEIIGMMLVSLMILYAYPIEWTILFIVVCINYLSLLCYFQKNFATIYRLYE</sequence>
<evidence type="ECO:0000259" key="5">
    <source>
        <dbReference type="PROSITE" id="PS50893"/>
    </source>
</evidence>
<evidence type="ECO:0000256" key="4">
    <source>
        <dbReference type="SAM" id="Phobius"/>
    </source>
</evidence>